<evidence type="ECO:0000256" key="5">
    <source>
        <dbReference type="ARBA" id="ARBA00038894"/>
    </source>
</evidence>
<comment type="caution">
    <text evidence="11">The sequence shown here is derived from an EMBL/GenBank/DDBJ whole genome shotgun (WGS) entry which is preliminary data.</text>
</comment>
<sequence length="285" mass="32009">MPDDALYNTEEILDLLKLEQIGPDRYRGQSHFMGSPNVFGGQVLGQALHAATVTVENRRPHSLHSLFILPGNHRLPIEYEVERVRDGGSFSTRRVVAVQEGRRIFVTSISFQTEEEGLSHQKPAPATAKPEELASSIQTWKDSAAKYGRPFLPVPVDFRAAHGGDLYSHNATATHKQVWVKSPIRLPDDPLTHETLFAYVSDYGLLWTSLQPHGVKLGDPRLQIASLDHTIWFHRPFRMDEWLLFSMESPNASGGRGLSFAHVYDIEGVLVATLTQEGLIRLREK</sequence>
<protein>
    <recommendedName>
        <fullName evidence="7">Acyl-CoA thioesterase 2</fullName>
        <ecNumber evidence="5">3.1.2.20</ecNumber>
    </recommendedName>
    <alternativeName>
        <fullName evidence="8">Thioesterase II</fullName>
    </alternativeName>
</protein>
<accession>A0A418X0Z0</accession>
<dbReference type="EMBL" id="QYUN01000002">
    <property type="protein sequence ID" value="RJG06111.1"/>
    <property type="molecule type" value="Genomic_DNA"/>
</dbReference>
<dbReference type="AlphaFoldDB" id="A0A418X0Z0"/>
<dbReference type="GO" id="GO:0005829">
    <property type="term" value="C:cytosol"/>
    <property type="evidence" value="ECO:0007669"/>
    <property type="project" value="TreeGrafter"/>
</dbReference>
<dbReference type="SUPFAM" id="SSF54637">
    <property type="entry name" value="Thioesterase/thiol ester dehydrase-isomerase"/>
    <property type="match status" value="2"/>
</dbReference>
<feature type="domain" description="Acyl-CoA thioesterase 2 C-terminal" evidence="9">
    <location>
        <begin position="172"/>
        <end position="279"/>
    </location>
</feature>
<evidence type="ECO:0000256" key="8">
    <source>
        <dbReference type="ARBA" id="ARBA00079653"/>
    </source>
</evidence>
<comment type="catalytic activity">
    <reaction evidence="6">
        <text>a fatty acyl-CoA + H2O = a fatty acid + CoA + H(+)</text>
        <dbReference type="Rhea" id="RHEA:16781"/>
        <dbReference type="ChEBI" id="CHEBI:15377"/>
        <dbReference type="ChEBI" id="CHEBI:15378"/>
        <dbReference type="ChEBI" id="CHEBI:28868"/>
        <dbReference type="ChEBI" id="CHEBI:57287"/>
        <dbReference type="ChEBI" id="CHEBI:77636"/>
        <dbReference type="EC" id="3.1.2.20"/>
    </reaction>
    <physiologicalReaction direction="left-to-right" evidence="6">
        <dbReference type="Rhea" id="RHEA:16782"/>
    </physiologicalReaction>
</comment>
<evidence type="ECO:0000313" key="11">
    <source>
        <dbReference type="EMBL" id="RJG06111.1"/>
    </source>
</evidence>
<dbReference type="OrthoDB" id="9781019at2"/>
<evidence type="ECO:0000259" key="10">
    <source>
        <dbReference type="Pfam" id="PF13622"/>
    </source>
</evidence>
<dbReference type="EC" id="3.1.2.20" evidence="5"/>
<dbReference type="GO" id="GO:0047617">
    <property type="term" value="F:fatty acyl-CoA hydrolase activity"/>
    <property type="evidence" value="ECO:0007669"/>
    <property type="project" value="UniProtKB-EC"/>
</dbReference>
<proteinExistence type="inferred from homology"/>
<keyword evidence="4" id="KW-0443">Lipid metabolism</keyword>
<dbReference type="CDD" id="cd03445">
    <property type="entry name" value="Thioesterase_II_repeat2"/>
    <property type="match status" value="1"/>
</dbReference>
<evidence type="ECO:0000256" key="1">
    <source>
        <dbReference type="ARBA" id="ARBA00006538"/>
    </source>
</evidence>
<feature type="domain" description="Acyl-CoA thioesterase-like N-terminal HotDog" evidence="10">
    <location>
        <begin position="34"/>
        <end position="112"/>
    </location>
</feature>
<comment type="similarity">
    <text evidence="1">Belongs to the C/M/P thioester hydrolase family.</text>
</comment>
<dbReference type="PANTHER" id="PTHR11066">
    <property type="entry name" value="ACYL-COA THIOESTERASE"/>
    <property type="match status" value="1"/>
</dbReference>
<dbReference type="GO" id="GO:0009062">
    <property type="term" value="P:fatty acid catabolic process"/>
    <property type="evidence" value="ECO:0007669"/>
    <property type="project" value="TreeGrafter"/>
</dbReference>
<name>A0A418X0Z0_9BURK</name>
<evidence type="ECO:0000259" key="9">
    <source>
        <dbReference type="Pfam" id="PF02551"/>
    </source>
</evidence>
<dbReference type="InterPro" id="IPR042171">
    <property type="entry name" value="Acyl-CoA_hotdog"/>
</dbReference>
<evidence type="ECO:0000256" key="7">
    <source>
        <dbReference type="ARBA" id="ARBA00071120"/>
    </source>
</evidence>
<comment type="subunit">
    <text evidence="2">Homotetramer.</text>
</comment>
<dbReference type="Proteomes" id="UP000285190">
    <property type="component" value="Unassembled WGS sequence"/>
</dbReference>
<dbReference type="PANTHER" id="PTHR11066:SF34">
    <property type="entry name" value="ACYL-COENZYME A THIOESTERASE 8"/>
    <property type="match status" value="1"/>
</dbReference>
<dbReference type="Gene3D" id="2.40.160.210">
    <property type="entry name" value="Acyl-CoA thioesterase, double hotdog domain"/>
    <property type="match status" value="1"/>
</dbReference>
<evidence type="ECO:0000256" key="3">
    <source>
        <dbReference type="ARBA" id="ARBA00022801"/>
    </source>
</evidence>
<dbReference type="CDD" id="cd03444">
    <property type="entry name" value="Thioesterase_II_repeat1"/>
    <property type="match status" value="1"/>
</dbReference>
<dbReference type="InterPro" id="IPR029069">
    <property type="entry name" value="HotDog_dom_sf"/>
</dbReference>
<dbReference type="InterPro" id="IPR025652">
    <property type="entry name" value="TesB_C"/>
</dbReference>
<dbReference type="InterPro" id="IPR003703">
    <property type="entry name" value="Acyl_CoA_thio"/>
</dbReference>
<evidence type="ECO:0000256" key="4">
    <source>
        <dbReference type="ARBA" id="ARBA00023098"/>
    </source>
</evidence>
<dbReference type="Pfam" id="PF02551">
    <property type="entry name" value="Acyl_CoA_thio"/>
    <property type="match status" value="1"/>
</dbReference>
<organism evidence="11 12">
    <name type="scientific">Noviherbaspirillum cavernae</name>
    <dbReference type="NCBI Taxonomy" id="2320862"/>
    <lineage>
        <taxon>Bacteria</taxon>
        <taxon>Pseudomonadati</taxon>
        <taxon>Pseudomonadota</taxon>
        <taxon>Betaproteobacteria</taxon>
        <taxon>Burkholderiales</taxon>
        <taxon>Oxalobacteraceae</taxon>
        <taxon>Noviherbaspirillum</taxon>
    </lineage>
</organism>
<dbReference type="GO" id="GO:0006637">
    <property type="term" value="P:acyl-CoA metabolic process"/>
    <property type="evidence" value="ECO:0007669"/>
    <property type="project" value="InterPro"/>
</dbReference>
<dbReference type="InterPro" id="IPR049449">
    <property type="entry name" value="TesB_ACOT8-like_N"/>
</dbReference>
<evidence type="ECO:0000256" key="6">
    <source>
        <dbReference type="ARBA" id="ARBA00050943"/>
    </source>
</evidence>
<evidence type="ECO:0000313" key="12">
    <source>
        <dbReference type="Proteomes" id="UP000285190"/>
    </source>
</evidence>
<dbReference type="FunFam" id="2.40.160.210:FF:000001">
    <property type="entry name" value="Acyl-CoA thioesterase II"/>
    <property type="match status" value="1"/>
</dbReference>
<reference evidence="11 12" key="1">
    <citation type="submission" date="2018-09" db="EMBL/GenBank/DDBJ databases">
        <authorList>
            <person name="Zhu H."/>
        </authorList>
    </citation>
    <scope>NUCLEOTIDE SEQUENCE [LARGE SCALE GENOMIC DNA]</scope>
    <source>
        <strain evidence="11 12">K2R10-39</strain>
    </source>
</reference>
<dbReference type="RefSeq" id="WP_119738394.1">
    <property type="nucleotide sequence ID" value="NZ_QYUN01000002.1"/>
</dbReference>
<keyword evidence="12" id="KW-1185">Reference proteome</keyword>
<evidence type="ECO:0000256" key="2">
    <source>
        <dbReference type="ARBA" id="ARBA00011881"/>
    </source>
</evidence>
<gene>
    <name evidence="11" type="ORF">D3870_08925</name>
</gene>
<dbReference type="Pfam" id="PF13622">
    <property type="entry name" value="4HBT_3"/>
    <property type="match status" value="1"/>
</dbReference>
<keyword evidence="3" id="KW-0378">Hydrolase</keyword>